<accession>A0ACB9KR24</accession>
<comment type="caution">
    <text evidence="1">The sequence shown here is derived from an EMBL/GenBank/DDBJ whole genome shotgun (WGS) entry which is preliminary data.</text>
</comment>
<evidence type="ECO:0000313" key="1">
    <source>
        <dbReference type="EMBL" id="KAI4299756.1"/>
    </source>
</evidence>
<gene>
    <name evidence="1" type="ORF">L6164_033185</name>
</gene>
<reference evidence="1 2" key="1">
    <citation type="journal article" date="2022" name="DNA Res.">
        <title>Chromosomal-level genome assembly of the orchid tree Bauhinia variegata (Leguminosae; Cercidoideae) supports the allotetraploid origin hypothesis of Bauhinia.</title>
        <authorList>
            <person name="Zhong Y."/>
            <person name="Chen Y."/>
            <person name="Zheng D."/>
            <person name="Pang J."/>
            <person name="Liu Y."/>
            <person name="Luo S."/>
            <person name="Meng S."/>
            <person name="Qian L."/>
            <person name="Wei D."/>
            <person name="Dai S."/>
            <person name="Zhou R."/>
        </authorList>
    </citation>
    <scope>NUCLEOTIDE SEQUENCE [LARGE SCALE GENOMIC DNA]</scope>
    <source>
        <strain evidence="1">BV-YZ2020</strain>
    </source>
</reference>
<name>A0ACB9KR24_BAUVA</name>
<dbReference type="EMBL" id="CM039438">
    <property type="protein sequence ID" value="KAI4299756.1"/>
    <property type="molecule type" value="Genomic_DNA"/>
</dbReference>
<protein>
    <submittedName>
        <fullName evidence="1">Uncharacterized protein</fullName>
    </submittedName>
</protein>
<dbReference type="Proteomes" id="UP000828941">
    <property type="component" value="Chromosome 13"/>
</dbReference>
<proteinExistence type="predicted"/>
<organism evidence="1 2">
    <name type="scientific">Bauhinia variegata</name>
    <name type="common">Purple orchid tree</name>
    <name type="synonym">Phanera variegata</name>
    <dbReference type="NCBI Taxonomy" id="167791"/>
    <lineage>
        <taxon>Eukaryota</taxon>
        <taxon>Viridiplantae</taxon>
        <taxon>Streptophyta</taxon>
        <taxon>Embryophyta</taxon>
        <taxon>Tracheophyta</taxon>
        <taxon>Spermatophyta</taxon>
        <taxon>Magnoliopsida</taxon>
        <taxon>eudicotyledons</taxon>
        <taxon>Gunneridae</taxon>
        <taxon>Pentapetalae</taxon>
        <taxon>rosids</taxon>
        <taxon>fabids</taxon>
        <taxon>Fabales</taxon>
        <taxon>Fabaceae</taxon>
        <taxon>Cercidoideae</taxon>
        <taxon>Cercideae</taxon>
        <taxon>Bauhiniinae</taxon>
        <taxon>Bauhinia</taxon>
    </lineage>
</organism>
<sequence length="227" mass="26237">MKAGRHICLYGSENLEWIRNFTKTMSSVASTANIPLKMVYVGERKPSSTEKAKRHIQSVIATIAEEKLSHSLPNYTSIWFFRERLEAMLVSKLKQRKTAEDDHVLWCLISLHNYARFATKFEEWAIFFGGENEMFVMDSGTRIMKALGEFKNWKEDVKQDGFESALEKYMQRYPMNESSDQSDTSHIFVPPPTIGELYDMASCTICRGSMEKYIMFQCNSGLSFVKK</sequence>
<keyword evidence="2" id="KW-1185">Reference proteome</keyword>
<evidence type="ECO:0000313" key="2">
    <source>
        <dbReference type="Proteomes" id="UP000828941"/>
    </source>
</evidence>